<dbReference type="Proteomes" id="UP000559987">
    <property type="component" value="Unassembled WGS sequence"/>
</dbReference>
<name>A0A839UT63_9GAMM</name>
<evidence type="ECO:0000313" key="3">
    <source>
        <dbReference type="Proteomes" id="UP000559987"/>
    </source>
</evidence>
<protein>
    <recommendedName>
        <fullName evidence="4">DUF1315 family protein</fullName>
    </recommendedName>
</protein>
<reference evidence="2 3" key="1">
    <citation type="submission" date="2020-08" db="EMBL/GenBank/DDBJ databases">
        <title>Genomic Encyclopedia of Type Strains, Phase III (KMG-III): the genomes of soil and plant-associated and newly described type strains.</title>
        <authorList>
            <person name="Whitman W."/>
        </authorList>
    </citation>
    <scope>NUCLEOTIDE SEQUENCE [LARGE SCALE GENOMIC DNA]</scope>
    <source>
        <strain evidence="2 3">CECT 8571</strain>
    </source>
</reference>
<dbReference type="RefSeq" id="WP_183910030.1">
    <property type="nucleotide sequence ID" value="NZ_JACHXZ010000002.1"/>
</dbReference>
<evidence type="ECO:0008006" key="4">
    <source>
        <dbReference type="Google" id="ProtNLM"/>
    </source>
</evidence>
<dbReference type="EMBL" id="JACHXZ010000002">
    <property type="protein sequence ID" value="MBB3168557.1"/>
    <property type="molecule type" value="Genomic_DNA"/>
</dbReference>
<dbReference type="Pfam" id="PF07023">
    <property type="entry name" value="DUF1315"/>
    <property type="match status" value="1"/>
</dbReference>
<keyword evidence="3" id="KW-1185">Reference proteome</keyword>
<evidence type="ECO:0000313" key="2">
    <source>
        <dbReference type="EMBL" id="MBB3168557.1"/>
    </source>
</evidence>
<accession>A0A839UT63</accession>
<proteinExistence type="predicted"/>
<gene>
    <name evidence="2" type="ORF">FHS30_001741</name>
</gene>
<sequence>MNYQQLLESLTPEVYENLKRAIELGKWPDGKALNAVQRETCMQAVIAYEHKHLPPEQHTGYIPPKPHQHCGESDEEQPVTWKH</sequence>
<dbReference type="InterPro" id="IPR009749">
    <property type="entry name" value="DUF1315"/>
</dbReference>
<organism evidence="2 3">
    <name type="scientific">Simiduia aestuariiviva</name>
    <dbReference type="NCBI Taxonomy" id="1510459"/>
    <lineage>
        <taxon>Bacteria</taxon>
        <taxon>Pseudomonadati</taxon>
        <taxon>Pseudomonadota</taxon>
        <taxon>Gammaproteobacteria</taxon>
        <taxon>Cellvibrionales</taxon>
        <taxon>Cellvibrionaceae</taxon>
        <taxon>Simiduia</taxon>
    </lineage>
</organism>
<comment type="caution">
    <text evidence="2">The sequence shown here is derived from an EMBL/GenBank/DDBJ whole genome shotgun (WGS) entry which is preliminary data.</text>
</comment>
<evidence type="ECO:0000256" key="1">
    <source>
        <dbReference type="SAM" id="MobiDB-lite"/>
    </source>
</evidence>
<dbReference type="AlphaFoldDB" id="A0A839UT63"/>
<feature type="region of interest" description="Disordered" evidence="1">
    <location>
        <begin position="55"/>
        <end position="83"/>
    </location>
</feature>